<reference evidence="2 3" key="1">
    <citation type="submission" date="2023-10" db="EMBL/GenBank/DDBJ databases">
        <title>Eight complete genome sequences of bacteria isolated from laboratory stock of Giant Kelp gametophytes.</title>
        <authorList>
            <person name="Tolentino B."/>
            <person name="Nuzhdin S."/>
        </authorList>
    </citation>
    <scope>NUCLEOTIDE SEQUENCE [LARGE SCALE GENOMIC DNA]</scope>
    <source>
        <strain evidence="2 3">LC.270.F.C4</strain>
    </source>
</reference>
<dbReference type="InterPro" id="IPR009506">
    <property type="entry name" value="YjiS-like"/>
</dbReference>
<organism evidence="2 3">
    <name type="scientific">Tritonibacter scottomollicae</name>
    <name type="common">Epibacterium scottomollicae</name>
    <dbReference type="NCBI Taxonomy" id="483013"/>
    <lineage>
        <taxon>Bacteria</taxon>
        <taxon>Pseudomonadati</taxon>
        <taxon>Pseudomonadota</taxon>
        <taxon>Alphaproteobacteria</taxon>
        <taxon>Rhodobacterales</taxon>
        <taxon>Paracoccaceae</taxon>
        <taxon>Tritonibacter</taxon>
    </lineage>
</organism>
<protein>
    <submittedName>
        <fullName evidence="2">DUF1127 domain-containing protein</fullName>
    </submittedName>
</protein>
<proteinExistence type="predicted"/>
<evidence type="ECO:0000313" key="3">
    <source>
        <dbReference type="Proteomes" id="UP001302666"/>
    </source>
</evidence>
<evidence type="ECO:0000259" key="1">
    <source>
        <dbReference type="Pfam" id="PF06568"/>
    </source>
</evidence>
<gene>
    <name evidence="2" type="ORF">R1T40_08215</name>
</gene>
<dbReference type="Proteomes" id="UP001302666">
    <property type="component" value="Chromosome"/>
</dbReference>
<sequence length="70" mass="7938">MTCSISQSTPLPRNRPSLLARLHAVVALRRQRRALASLSDTQLKDIGLSRSEVDAEVRRKPWDAPHHWQG</sequence>
<accession>A0ABZ0HK99</accession>
<feature type="domain" description="YjiS-like" evidence="1">
    <location>
        <begin position="18"/>
        <end position="53"/>
    </location>
</feature>
<dbReference type="RefSeq" id="WP_317386548.1">
    <property type="nucleotide sequence ID" value="NZ_CP136704.1"/>
</dbReference>
<keyword evidence="3" id="KW-1185">Reference proteome</keyword>
<evidence type="ECO:0000313" key="2">
    <source>
        <dbReference type="EMBL" id="WOI34698.1"/>
    </source>
</evidence>
<name>A0ABZ0HK99_TRISK</name>
<dbReference type="Pfam" id="PF06568">
    <property type="entry name" value="YjiS-like"/>
    <property type="match status" value="1"/>
</dbReference>
<dbReference type="EMBL" id="CP136704">
    <property type="protein sequence ID" value="WOI34698.1"/>
    <property type="molecule type" value="Genomic_DNA"/>
</dbReference>